<dbReference type="InterPro" id="IPR001969">
    <property type="entry name" value="Aspartic_peptidase_AS"/>
</dbReference>
<keyword evidence="5" id="KW-0378">Hydrolase</keyword>
<dbReference type="GO" id="GO:0004190">
    <property type="term" value="F:aspartic-type endopeptidase activity"/>
    <property type="evidence" value="ECO:0007669"/>
    <property type="project" value="UniProtKB-KW"/>
</dbReference>
<dbReference type="GO" id="GO:0008270">
    <property type="term" value="F:zinc ion binding"/>
    <property type="evidence" value="ECO:0007669"/>
    <property type="project" value="UniProtKB-KW"/>
</dbReference>
<dbReference type="FunFam" id="3.30.70.270:FF:000020">
    <property type="entry name" value="Transposon Tf2-6 polyprotein-like Protein"/>
    <property type="match status" value="1"/>
</dbReference>
<evidence type="ECO:0000256" key="9">
    <source>
        <dbReference type="ARBA" id="ARBA00022884"/>
    </source>
</evidence>
<dbReference type="CDD" id="cd01647">
    <property type="entry name" value="RT_LTR"/>
    <property type="match status" value="1"/>
</dbReference>
<dbReference type="SMART" id="SM00343">
    <property type="entry name" value="ZnF_C2HC"/>
    <property type="match status" value="1"/>
</dbReference>
<organism evidence="19 20">
    <name type="scientific">Araneus ventricosus</name>
    <name type="common">Orbweaver spider</name>
    <name type="synonym">Epeira ventricosa</name>
    <dbReference type="NCBI Taxonomy" id="182803"/>
    <lineage>
        <taxon>Eukaryota</taxon>
        <taxon>Metazoa</taxon>
        <taxon>Ecdysozoa</taxon>
        <taxon>Arthropoda</taxon>
        <taxon>Chelicerata</taxon>
        <taxon>Arachnida</taxon>
        <taxon>Araneae</taxon>
        <taxon>Araneomorphae</taxon>
        <taxon>Entelegynae</taxon>
        <taxon>Araneoidea</taxon>
        <taxon>Araneidae</taxon>
        <taxon>Araneus</taxon>
    </lineage>
</organism>
<keyword evidence="7" id="KW-0255">Endonuclease</keyword>
<keyword evidence="6" id="KW-0064">Aspartyl protease</keyword>
<reference evidence="19 20" key="1">
    <citation type="journal article" date="2019" name="Sci. Rep.">
        <title>Orb-weaving spider Araneus ventricosus genome elucidates the spidroin gene catalogue.</title>
        <authorList>
            <person name="Kono N."/>
            <person name="Nakamura H."/>
            <person name="Ohtoshi R."/>
            <person name="Moran D.A.P."/>
            <person name="Shinohara A."/>
            <person name="Yoshida Y."/>
            <person name="Fujiwara M."/>
            <person name="Mori M."/>
            <person name="Tomita M."/>
            <person name="Arakawa K."/>
        </authorList>
    </citation>
    <scope>NUCLEOTIDE SEQUENCE [LARGE SCALE GENOMIC DNA]</scope>
</reference>
<dbReference type="InterPro" id="IPR005162">
    <property type="entry name" value="Retrotrans_gag_dom"/>
</dbReference>
<keyword evidence="5" id="KW-0540">Nuclease</keyword>
<dbReference type="Pfam" id="PF13975">
    <property type="entry name" value="gag-asp_proteas"/>
    <property type="match status" value="1"/>
</dbReference>
<dbReference type="InterPro" id="IPR050951">
    <property type="entry name" value="Retrovirus_Pol_polyprotein"/>
</dbReference>
<dbReference type="Gene3D" id="2.40.70.10">
    <property type="entry name" value="Acid Proteases"/>
    <property type="match status" value="1"/>
</dbReference>
<evidence type="ECO:0000256" key="16">
    <source>
        <dbReference type="SAM" id="MobiDB-lite"/>
    </source>
</evidence>
<comment type="caution">
    <text evidence="19">The sequence shown here is derived from an EMBL/GenBank/DDBJ whole genome shotgun (WGS) entry which is preliminary data.</text>
</comment>
<dbReference type="Pfam" id="PF00078">
    <property type="entry name" value="RVT_1"/>
    <property type="match status" value="1"/>
</dbReference>
<evidence type="ECO:0000256" key="10">
    <source>
        <dbReference type="ARBA" id="ARBA00022908"/>
    </source>
</evidence>
<evidence type="ECO:0000256" key="13">
    <source>
        <dbReference type="ARBA" id="ARBA00023268"/>
    </source>
</evidence>
<dbReference type="Gene3D" id="3.30.70.270">
    <property type="match status" value="2"/>
</dbReference>
<dbReference type="PANTHER" id="PTHR37984">
    <property type="entry name" value="PROTEIN CBG26694"/>
    <property type="match status" value="1"/>
</dbReference>
<dbReference type="Gene3D" id="3.10.10.10">
    <property type="entry name" value="HIV Type 1 Reverse Transcriptase, subunit A, domain 1"/>
    <property type="match status" value="1"/>
</dbReference>
<dbReference type="Pfam" id="PF17919">
    <property type="entry name" value="RT_RNaseH_2"/>
    <property type="match status" value="1"/>
</dbReference>
<evidence type="ECO:0000256" key="2">
    <source>
        <dbReference type="ARBA" id="ARBA00022670"/>
    </source>
</evidence>
<accession>A0A4Y2G6U0</accession>
<feature type="region of interest" description="Disordered" evidence="16">
    <location>
        <begin position="282"/>
        <end position="316"/>
    </location>
</feature>
<dbReference type="PROSITE" id="PS50158">
    <property type="entry name" value="ZF_CCHC"/>
    <property type="match status" value="1"/>
</dbReference>
<name>A0A4Y2G6U0_ARAVE</name>
<evidence type="ECO:0000256" key="3">
    <source>
        <dbReference type="ARBA" id="ARBA00022679"/>
    </source>
</evidence>
<dbReference type="Pfam" id="PF00098">
    <property type="entry name" value="zf-CCHC"/>
    <property type="match status" value="1"/>
</dbReference>
<dbReference type="Gene3D" id="4.10.60.10">
    <property type="entry name" value="Zinc finger, CCHC-type"/>
    <property type="match status" value="1"/>
</dbReference>
<evidence type="ECO:0000256" key="8">
    <source>
        <dbReference type="ARBA" id="ARBA00022842"/>
    </source>
</evidence>
<dbReference type="CDD" id="cd09274">
    <property type="entry name" value="RNase_HI_RT_Ty3"/>
    <property type="match status" value="1"/>
</dbReference>
<keyword evidence="14" id="KW-0862">Zinc</keyword>
<keyword evidence="14" id="KW-0479">Metal-binding</keyword>
<dbReference type="PROSITE" id="PS00141">
    <property type="entry name" value="ASP_PROTEASE"/>
    <property type="match status" value="1"/>
</dbReference>
<gene>
    <name evidence="19" type="primary">pol_618</name>
    <name evidence="19" type="ORF">AVEN_237096_1</name>
</gene>
<evidence type="ECO:0000259" key="18">
    <source>
        <dbReference type="PROSITE" id="PS50878"/>
    </source>
</evidence>
<evidence type="ECO:0000256" key="14">
    <source>
        <dbReference type="PROSITE-ProRule" id="PRU00047"/>
    </source>
</evidence>
<evidence type="ECO:0000256" key="15">
    <source>
        <dbReference type="SAM" id="Coils"/>
    </source>
</evidence>
<dbReference type="GO" id="GO:0015074">
    <property type="term" value="P:DNA integration"/>
    <property type="evidence" value="ECO:0007669"/>
    <property type="project" value="UniProtKB-KW"/>
</dbReference>
<dbReference type="SUPFAM" id="SSF56672">
    <property type="entry name" value="DNA/RNA polymerases"/>
    <property type="match status" value="1"/>
</dbReference>
<dbReference type="AlphaFoldDB" id="A0A4Y2G6U0"/>
<dbReference type="InterPro" id="IPR041577">
    <property type="entry name" value="RT_RNaseH_2"/>
</dbReference>
<evidence type="ECO:0000256" key="4">
    <source>
        <dbReference type="ARBA" id="ARBA00022695"/>
    </source>
</evidence>
<keyword evidence="14" id="KW-0863">Zinc-finger</keyword>
<dbReference type="InterPro" id="IPR036875">
    <property type="entry name" value="Znf_CCHC_sf"/>
</dbReference>
<dbReference type="GO" id="GO:0003723">
    <property type="term" value="F:RNA binding"/>
    <property type="evidence" value="ECO:0007669"/>
    <property type="project" value="UniProtKB-KW"/>
</dbReference>
<proteinExistence type="predicted"/>
<feature type="domain" description="CCHC-type" evidence="17">
    <location>
        <begin position="257"/>
        <end position="273"/>
    </location>
</feature>
<keyword evidence="4" id="KW-0548">Nucleotidyltransferase</keyword>
<dbReference type="InterPro" id="IPR001878">
    <property type="entry name" value="Znf_CCHC"/>
</dbReference>
<dbReference type="CDD" id="cd00303">
    <property type="entry name" value="retropepsin_like"/>
    <property type="match status" value="1"/>
</dbReference>
<dbReference type="EC" id="2.7.7.49" evidence="1"/>
<dbReference type="InterPro" id="IPR000477">
    <property type="entry name" value="RT_dom"/>
</dbReference>
<keyword evidence="20" id="KW-1185">Reference proteome</keyword>
<dbReference type="OrthoDB" id="6427353at2759"/>
<dbReference type="SUPFAM" id="SSF57756">
    <property type="entry name" value="Retrovirus zinc finger-like domains"/>
    <property type="match status" value="1"/>
</dbReference>
<evidence type="ECO:0000313" key="20">
    <source>
        <dbReference type="Proteomes" id="UP000499080"/>
    </source>
</evidence>
<dbReference type="GO" id="GO:0003677">
    <property type="term" value="F:DNA binding"/>
    <property type="evidence" value="ECO:0007669"/>
    <property type="project" value="UniProtKB-KW"/>
</dbReference>
<keyword evidence="15" id="KW-0175">Coiled coil</keyword>
<evidence type="ECO:0000256" key="11">
    <source>
        <dbReference type="ARBA" id="ARBA00022918"/>
    </source>
</evidence>
<keyword evidence="3" id="KW-0808">Transferase</keyword>
<dbReference type="Pfam" id="PF03732">
    <property type="entry name" value="Retrotrans_gag"/>
    <property type="match status" value="1"/>
</dbReference>
<dbReference type="InterPro" id="IPR043128">
    <property type="entry name" value="Rev_trsase/Diguanyl_cyclase"/>
</dbReference>
<dbReference type="FunFam" id="3.10.20.370:FF:000001">
    <property type="entry name" value="Retrovirus-related Pol polyprotein from transposon 17.6-like protein"/>
    <property type="match status" value="1"/>
</dbReference>
<dbReference type="InterPro" id="IPR043502">
    <property type="entry name" value="DNA/RNA_pol_sf"/>
</dbReference>
<keyword evidence="9" id="KW-0694">RNA-binding</keyword>
<dbReference type="SUPFAM" id="SSF50630">
    <property type="entry name" value="Acid proteases"/>
    <property type="match status" value="1"/>
</dbReference>
<dbReference type="PROSITE" id="PS50878">
    <property type="entry name" value="RT_POL"/>
    <property type="match status" value="1"/>
</dbReference>
<feature type="coiled-coil region" evidence="15">
    <location>
        <begin position="215"/>
        <end position="242"/>
    </location>
</feature>
<keyword evidence="13" id="KW-0511">Multifunctional enzyme</keyword>
<evidence type="ECO:0000313" key="19">
    <source>
        <dbReference type="EMBL" id="GBM49572.1"/>
    </source>
</evidence>
<evidence type="ECO:0000259" key="17">
    <source>
        <dbReference type="PROSITE" id="PS50158"/>
    </source>
</evidence>
<feature type="domain" description="Reverse transcriptase" evidence="18">
    <location>
        <begin position="719"/>
        <end position="898"/>
    </location>
</feature>
<dbReference type="GO" id="GO:0004519">
    <property type="term" value="F:endonuclease activity"/>
    <property type="evidence" value="ECO:0007669"/>
    <property type="project" value="UniProtKB-KW"/>
</dbReference>
<sequence length="1073" mass="121054">MADEGEALRNPSLLSSIKNLNGPNAPEFFRTLEETAPLGLWSKDQLIIITKLKLEGRARSFFEASLAGQVLDYDSLKEKFLNQFQKRDNFASCFTQFSTAVQLPSERVRDFASRIEGLAQNSFGDKTVEKGEMSKQLKDKMILSQFLAGLQPNLKAQMLIENPKDFAAAVELGDRIEMAQAMLTPNINVLDSRVENPHKVIEAVQTSGETVAKTLELVCKQLERLNDRMDRIEKKETRDNKNFNEGSNASNVRPPVRCFHCGRVGHVIRDCRQRMAEARDRSYGQRPWNRGHSFRNRFDGGNEQPNEGAIPKKRVEGGNNLGSVVSTVAHVDPVNNQNIFSSCNLPVISIEIGGVRCNALIDTGATMNLISEVVLKKMVNFEIIEAPPINLKTLSNVSVTTKLVIKTTVGIKNSNFSGHFVLAEAELSPSFDVILGLEFLNFHKFTVNCDKNLIKNEQVEAGWNFVRVDHSTGMEIMENNSYGIDSKGENNEINKLEINDNSMGISSESKSKKKINVMNNLENNDVKICNFTKLTARIQKGCTIPPKEKKYIKLKVDDEHKCLSNDQIVLLERNRNSKTFLFARSVSKIEDGNLCLALIWNITDDPLHLNKNMILANVEPVIQQQHEEYVNVIDNDREKKINWEEKLDLNHLTDGEKTNLLNLLDKYKSVFAQSISDLGSCDIVQHEIHLSDNIPIRQKPYRVPYALKSEMKNQINQLLDAGIIQPSKTAYSAPVMLVKKADGSYRLVADLRKINEKTIPDNFPLPNLTEMVDMLSGAKYFTSMDLTSGFHQMKMHPSYAHLTGISTEFGLFEFKRMPFGLKNASSSFQRLMSIVLAGLSELQVSCYIDDVVVASKTVQEHLERLEIVFQRFTTANLKLKPSKCSFMQKQITYLGHTVKEGVVFPDTKNLNSIKKALPPQTKKQVRSFLGLTGFYRRFIPNYSKTALPLTNLTREETKFVWSESEQLAFETLRDCLASEPCLKLPDFTREFSISTDASNYALGAVLVQSDDEGFKHPVAFASRKLGPTEVKYSTVEKECLGVLFGITQFKNYVYGTKFTLYSDQQSLSKIKKI</sequence>
<evidence type="ECO:0000256" key="6">
    <source>
        <dbReference type="ARBA" id="ARBA00022750"/>
    </source>
</evidence>
<dbReference type="EMBL" id="BGPR01098551">
    <property type="protein sequence ID" value="GBM49572.1"/>
    <property type="molecule type" value="Genomic_DNA"/>
</dbReference>
<protein>
    <recommendedName>
        <fullName evidence="1">RNA-directed DNA polymerase</fullName>
        <ecNumber evidence="1">2.7.7.49</ecNumber>
    </recommendedName>
</protein>
<keyword evidence="8" id="KW-0460">Magnesium</keyword>
<dbReference type="InterPro" id="IPR021109">
    <property type="entry name" value="Peptidase_aspartic_dom_sf"/>
</dbReference>
<dbReference type="Proteomes" id="UP000499080">
    <property type="component" value="Unassembled WGS sequence"/>
</dbReference>
<evidence type="ECO:0000256" key="12">
    <source>
        <dbReference type="ARBA" id="ARBA00023125"/>
    </source>
</evidence>
<evidence type="ECO:0000256" key="7">
    <source>
        <dbReference type="ARBA" id="ARBA00022759"/>
    </source>
</evidence>
<keyword evidence="10" id="KW-0229">DNA integration</keyword>
<dbReference type="GO" id="GO:0003964">
    <property type="term" value="F:RNA-directed DNA polymerase activity"/>
    <property type="evidence" value="ECO:0007669"/>
    <property type="project" value="UniProtKB-KW"/>
</dbReference>
<evidence type="ECO:0000256" key="5">
    <source>
        <dbReference type="ARBA" id="ARBA00022722"/>
    </source>
</evidence>
<keyword evidence="2" id="KW-0645">Protease</keyword>
<keyword evidence="12" id="KW-0238">DNA-binding</keyword>
<dbReference type="GO" id="GO:0006508">
    <property type="term" value="P:proteolysis"/>
    <property type="evidence" value="ECO:0007669"/>
    <property type="project" value="UniProtKB-KW"/>
</dbReference>
<evidence type="ECO:0000256" key="1">
    <source>
        <dbReference type="ARBA" id="ARBA00012493"/>
    </source>
</evidence>
<keyword evidence="11" id="KW-0695">RNA-directed DNA polymerase</keyword>
<dbReference type="PANTHER" id="PTHR37984:SF5">
    <property type="entry name" value="PROTEIN NYNRIN-LIKE"/>
    <property type="match status" value="1"/>
</dbReference>